<organism evidence="2 3">
    <name type="scientific">Heracleum sosnowskyi</name>
    <dbReference type="NCBI Taxonomy" id="360622"/>
    <lineage>
        <taxon>Eukaryota</taxon>
        <taxon>Viridiplantae</taxon>
        <taxon>Streptophyta</taxon>
        <taxon>Embryophyta</taxon>
        <taxon>Tracheophyta</taxon>
        <taxon>Spermatophyta</taxon>
        <taxon>Magnoliopsida</taxon>
        <taxon>eudicotyledons</taxon>
        <taxon>Gunneridae</taxon>
        <taxon>Pentapetalae</taxon>
        <taxon>asterids</taxon>
        <taxon>campanulids</taxon>
        <taxon>Apiales</taxon>
        <taxon>Apiaceae</taxon>
        <taxon>Apioideae</taxon>
        <taxon>apioid superclade</taxon>
        <taxon>Tordylieae</taxon>
        <taxon>Tordyliinae</taxon>
        <taxon>Heracleum</taxon>
    </lineage>
</organism>
<dbReference type="InterPro" id="IPR017451">
    <property type="entry name" value="F-box-assoc_interact_dom"/>
</dbReference>
<dbReference type="PANTHER" id="PTHR31672:SF13">
    <property type="entry name" value="F-BOX PROTEIN CPR30-LIKE"/>
    <property type="match status" value="1"/>
</dbReference>
<dbReference type="SUPFAM" id="SSF81383">
    <property type="entry name" value="F-box domain"/>
    <property type="match status" value="1"/>
</dbReference>
<evidence type="ECO:0000259" key="1">
    <source>
        <dbReference type="SMART" id="SM00256"/>
    </source>
</evidence>
<comment type="caution">
    <text evidence="2">The sequence shown here is derived from an EMBL/GenBank/DDBJ whole genome shotgun (WGS) entry which is preliminary data.</text>
</comment>
<sequence length="327" mass="37861">MDSISNPVESAAAEELDLRFYLRTSSKCIIGDDCEEDQQLQQIMSPCIRRKRMKMGEKNNVTLPEDVLFIEILPRLPTVSILRFRLVCKSWNSYFSTSDFINSHVTHLMHREQKDDPDFIITKCFAMDEGISILSRTNEFPVPSVPCVCDTILGSINGLILMCSARGRRFCLWNPVMDQVKFFRMPPPSYHPTKDQCAHFVGGFCWDRVQNDYKVLMFCFDSENRSRSPSQLCIYSFNSATWSRLPIPPHPMLRGPISVARLMVHPSTIVKGTPYWSYTECRTFPGKRRPRERTFFSMIVISEASEMDLKKWKYVEVLTISLSTLYL</sequence>
<dbReference type="NCBIfam" id="TIGR01640">
    <property type="entry name" value="F_box_assoc_1"/>
    <property type="match status" value="1"/>
</dbReference>
<reference evidence="2" key="2">
    <citation type="submission" date="2023-05" db="EMBL/GenBank/DDBJ databases">
        <authorList>
            <person name="Schelkunov M.I."/>
        </authorList>
    </citation>
    <scope>NUCLEOTIDE SEQUENCE</scope>
    <source>
        <strain evidence="2">Hsosn_3</strain>
        <tissue evidence="2">Leaf</tissue>
    </source>
</reference>
<reference evidence="2" key="1">
    <citation type="submission" date="2023-02" db="EMBL/GenBank/DDBJ databases">
        <title>Genome of toxic invasive species Heracleum sosnowskyi carries increased number of genes despite the absence of recent whole-genome duplications.</title>
        <authorList>
            <person name="Schelkunov M."/>
            <person name="Shtratnikova V."/>
            <person name="Makarenko M."/>
            <person name="Klepikova A."/>
            <person name="Omelchenko D."/>
            <person name="Novikova G."/>
            <person name="Obukhova E."/>
            <person name="Bogdanov V."/>
            <person name="Penin A."/>
            <person name="Logacheva M."/>
        </authorList>
    </citation>
    <scope>NUCLEOTIDE SEQUENCE</scope>
    <source>
        <strain evidence="2">Hsosn_3</strain>
        <tissue evidence="2">Leaf</tissue>
    </source>
</reference>
<dbReference type="Pfam" id="PF07734">
    <property type="entry name" value="FBA_1"/>
    <property type="match status" value="1"/>
</dbReference>
<name>A0AAD8GWS2_9APIA</name>
<dbReference type="Pfam" id="PF00646">
    <property type="entry name" value="F-box"/>
    <property type="match status" value="1"/>
</dbReference>
<dbReference type="InterPro" id="IPR036047">
    <property type="entry name" value="F-box-like_dom_sf"/>
</dbReference>
<feature type="domain" description="F-box" evidence="1">
    <location>
        <begin position="63"/>
        <end position="104"/>
    </location>
</feature>
<dbReference type="InterPro" id="IPR006527">
    <property type="entry name" value="F-box-assoc_dom_typ1"/>
</dbReference>
<dbReference type="Proteomes" id="UP001237642">
    <property type="component" value="Unassembled WGS sequence"/>
</dbReference>
<evidence type="ECO:0000313" key="2">
    <source>
        <dbReference type="EMBL" id="KAK1356094.1"/>
    </source>
</evidence>
<protein>
    <submittedName>
        <fullName evidence="2">F-box domain-containing protein</fullName>
    </submittedName>
</protein>
<dbReference type="Gene3D" id="1.20.1280.50">
    <property type="match status" value="1"/>
</dbReference>
<proteinExistence type="predicted"/>
<gene>
    <name evidence="2" type="ORF">POM88_049350</name>
</gene>
<dbReference type="EMBL" id="JAUIZM010000011">
    <property type="protein sequence ID" value="KAK1356094.1"/>
    <property type="molecule type" value="Genomic_DNA"/>
</dbReference>
<evidence type="ECO:0000313" key="3">
    <source>
        <dbReference type="Proteomes" id="UP001237642"/>
    </source>
</evidence>
<dbReference type="AlphaFoldDB" id="A0AAD8GWS2"/>
<dbReference type="SMART" id="SM00256">
    <property type="entry name" value="FBOX"/>
    <property type="match status" value="1"/>
</dbReference>
<dbReference type="PANTHER" id="PTHR31672">
    <property type="entry name" value="BNACNNG10540D PROTEIN"/>
    <property type="match status" value="1"/>
</dbReference>
<keyword evidence="3" id="KW-1185">Reference proteome</keyword>
<dbReference type="InterPro" id="IPR050796">
    <property type="entry name" value="SCF_F-box_component"/>
</dbReference>
<accession>A0AAD8GWS2</accession>
<dbReference type="InterPro" id="IPR001810">
    <property type="entry name" value="F-box_dom"/>
</dbReference>